<reference evidence="5" key="1">
    <citation type="submission" date="2022-01" db="EMBL/GenBank/DDBJ databases">
        <authorList>
            <person name="Braso-Vives M."/>
        </authorList>
    </citation>
    <scope>NUCLEOTIDE SEQUENCE</scope>
</reference>
<sequence>MAQRSDYKTNAFPRVFVLTVLAVQVSRAANVAMMYELAGSHWARFVVIGDALLSRGHTVTVVAPEDIVPWIHRGDGDPFTYLTFPEAGTREYLEGYIGKAWTRVLEQRYMYQQTWSHVSSYRQASRRCQSLLSQGDLLDKLRQADIILGEPLTPCAAVVSRAVGVPSALLSVPMPASWLGSGAPAPTCCYPVPFSGLGRVRTFRDRVHNLAGYVATMVLGRAITAFYFDHLAKKYIGTNATFVTALADADLWLLTEHPGFDPIRPHMPNMVNIGGFMARPAQSLSQELEDFMQGSDHGVIIFGLGTFVKGLPSHLAEVFAAAFAQLPQRVVWRYDGKETPRGLGNNTKLMKWIPQNDLLGHPKTRLFVNHGGLNGLHEAIYHGVPMVILPLTVEHQAYADVMVSKGTAVTLDIRAMTPEDVVSAIREVTGNSSYLCLEESHTCSSRRQSSISETEGLSSSWEFDMELAPNSYKESSERLAKLFHDQPQPPLERAVWWIEHVIRHGGLPHLRTGMNDVPFYMYLHLDVLLAFVVIVTALWLPLTRLFIMKYWWQRLLAGVGISIAVISVPIMYLDGL</sequence>
<evidence type="ECO:0000313" key="6">
    <source>
        <dbReference type="Proteomes" id="UP000838412"/>
    </source>
</evidence>
<evidence type="ECO:0000256" key="2">
    <source>
        <dbReference type="ARBA" id="ARBA00022676"/>
    </source>
</evidence>
<keyword evidence="4" id="KW-1133">Transmembrane helix</keyword>
<keyword evidence="3" id="KW-0808">Transferase</keyword>
<gene>
    <name evidence="5" type="primary">UGT2A1</name>
    <name evidence="5" type="ORF">BLAG_LOCUS14347</name>
</gene>
<dbReference type="CDD" id="cd03784">
    <property type="entry name" value="GT1_Gtf-like"/>
    <property type="match status" value="1"/>
</dbReference>
<dbReference type="EMBL" id="OV696687">
    <property type="protein sequence ID" value="CAH1255200.1"/>
    <property type="molecule type" value="Genomic_DNA"/>
</dbReference>
<comment type="similarity">
    <text evidence="1">Belongs to the UDP-glycosyltransferase family.</text>
</comment>
<dbReference type="Proteomes" id="UP000838412">
    <property type="component" value="Chromosome 2"/>
</dbReference>
<dbReference type="PANTHER" id="PTHR48043:SF145">
    <property type="entry name" value="FI06409P-RELATED"/>
    <property type="match status" value="1"/>
</dbReference>
<evidence type="ECO:0000256" key="1">
    <source>
        <dbReference type="ARBA" id="ARBA00009995"/>
    </source>
</evidence>
<proteinExistence type="inferred from homology"/>
<dbReference type="InterPro" id="IPR002213">
    <property type="entry name" value="UDP_glucos_trans"/>
</dbReference>
<dbReference type="SUPFAM" id="SSF53756">
    <property type="entry name" value="UDP-Glycosyltransferase/glycogen phosphorylase"/>
    <property type="match status" value="2"/>
</dbReference>
<evidence type="ECO:0000256" key="3">
    <source>
        <dbReference type="ARBA" id="ARBA00022679"/>
    </source>
</evidence>
<dbReference type="AlphaFoldDB" id="A0A8J9ZKC6"/>
<feature type="transmembrane region" description="Helical" evidence="4">
    <location>
        <begin position="519"/>
        <end position="542"/>
    </location>
</feature>
<dbReference type="InterPro" id="IPR050271">
    <property type="entry name" value="UDP-glycosyltransferase"/>
</dbReference>
<feature type="transmembrane region" description="Helical" evidence="4">
    <location>
        <begin position="554"/>
        <end position="573"/>
    </location>
</feature>
<keyword evidence="6" id="KW-1185">Reference proteome</keyword>
<keyword evidence="4" id="KW-0472">Membrane</keyword>
<keyword evidence="2" id="KW-0328">Glycosyltransferase</keyword>
<organism evidence="5 6">
    <name type="scientific">Branchiostoma lanceolatum</name>
    <name type="common">Common lancelet</name>
    <name type="synonym">Amphioxus lanceolatum</name>
    <dbReference type="NCBI Taxonomy" id="7740"/>
    <lineage>
        <taxon>Eukaryota</taxon>
        <taxon>Metazoa</taxon>
        <taxon>Chordata</taxon>
        <taxon>Cephalochordata</taxon>
        <taxon>Leptocardii</taxon>
        <taxon>Amphioxiformes</taxon>
        <taxon>Branchiostomatidae</taxon>
        <taxon>Branchiostoma</taxon>
    </lineage>
</organism>
<accession>A0A8J9ZKC6</accession>
<evidence type="ECO:0000313" key="5">
    <source>
        <dbReference type="EMBL" id="CAH1255200.1"/>
    </source>
</evidence>
<dbReference type="Pfam" id="PF00201">
    <property type="entry name" value="UDPGT"/>
    <property type="match status" value="2"/>
</dbReference>
<keyword evidence="4" id="KW-0812">Transmembrane</keyword>
<dbReference type="FunFam" id="3.40.50.2000:FF:000021">
    <property type="entry name" value="UDP-glucuronosyltransferase"/>
    <property type="match status" value="1"/>
</dbReference>
<evidence type="ECO:0000256" key="4">
    <source>
        <dbReference type="SAM" id="Phobius"/>
    </source>
</evidence>
<dbReference type="OrthoDB" id="5835829at2759"/>
<name>A0A8J9ZKC6_BRALA</name>
<protein>
    <submittedName>
        <fullName evidence="5">UGT2A1 protein</fullName>
    </submittedName>
</protein>
<dbReference type="Gene3D" id="3.40.50.2000">
    <property type="entry name" value="Glycogen Phosphorylase B"/>
    <property type="match status" value="2"/>
</dbReference>
<dbReference type="PANTHER" id="PTHR48043">
    <property type="entry name" value="EG:EG0003.4 PROTEIN-RELATED"/>
    <property type="match status" value="1"/>
</dbReference>
<dbReference type="GO" id="GO:0008194">
    <property type="term" value="F:UDP-glycosyltransferase activity"/>
    <property type="evidence" value="ECO:0007669"/>
    <property type="project" value="InterPro"/>
</dbReference>